<feature type="region of interest" description="Disordered" evidence="1">
    <location>
        <begin position="55"/>
        <end position="82"/>
    </location>
</feature>
<organism evidence="2 3">
    <name type="scientific">Portunus trituberculatus</name>
    <name type="common">Swimming crab</name>
    <name type="synonym">Neptunus trituberculatus</name>
    <dbReference type="NCBI Taxonomy" id="210409"/>
    <lineage>
        <taxon>Eukaryota</taxon>
        <taxon>Metazoa</taxon>
        <taxon>Ecdysozoa</taxon>
        <taxon>Arthropoda</taxon>
        <taxon>Crustacea</taxon>
        <taxon>Multicrustacea</taxon>
        <taxon>Malacostraca</taxon>
        <taxon>Eumalacostraca</taxon>
        <taxon>Eucarida</taxon>
        <taxon>Decapoda</taxon>
        <taxon>Pleocyemata</taxon>
        <taxon>Brachyura</taxon>
        <taxon>Eubrachyura</taxon>
        <taxon>Portunoidea</taxon>
        <taxon>Portunidae</taxon>
        <taxon>Portuninae</taxon>
        <taxon>Portunus</taxon>
    </lineage>
</organism>
<gene>
    <name evidence="2" type="ORF">E2C01_056271</name>
</gene>
<protein>
    <submittedName>
        <fullName evidence="2">Uncharacterized protein</fullName>
    </submittedName>
</protein>
<dbReference type="Proteomes" id="UP000324222">
    <property type="component" value="Unassembled WGS sequence"/>
</dbReference>
<proteinExistence type="predicted"/>
<name>A0A5B7GZ57_PORTR</name>
<dbReference type="AlphaFoldDB" id="A0A5B7GZ57"/>
<dbReference type="EMBL" id="VSRR010019391">
    <property type="protein sequence ID" value="MPC62188.1"/>
    <property type="molecule type" value="Genomic_DNA"/>
</dbReference>
<accession>A0A5B7GZ57</accession>
<feature type="region of interest" description="Disordered" evidence="1">
    <location>
        <begin position="1"/>
        <end position="27"/>
    </location>
</feature>
<keyword evidence="3" id="KW-1185">Reference proteome</keyword>
<sequence>MNVKTRHTTEGVNAEGKERVLKGRQNPNLSMSALLQVKTRSGTVHWNHARFGVRGVSKRTGSNTGHGPSWGNIKASRGKGNTQTYFATRTGKREDL</sequence>
<evidence type="ECO:0000313" key="3">
    <source>
        <dbReference type="Proteomes" id="UP000324222"/>
    </source>
</evidence>
<comment type="caution">
    <text evidence="2">The sequence shown here is derived from an EMBL/GenBank/DDBJ whole genome shotgun (WGS) entry which is preliminary data.</text>
</comment>
<reference evidence="2 3" key="1">
    <citation type="submission" date="2019-05" db="EMBL/GenBank/DDBJ databases">
        <title>Another draft genome of Portunus trituberculatus and its Hox gene families provides insights of decapod evolution.</title>
        <authorList>
            <person name="Jeong J.-H."/>
            <person name="Song I."/>
            <person name="Kim S."/>
            <person name="Choi T."/>
            <person name="Kim D."/>
            <person name="Ryu S."/>
            <person name="Kim W."/>
        </authorList>
    </citation>
    <scope>NUCLEOTIDE SEQUENCE [LARGE SCALE GENOMIC DNA]</scope>
    <source>
        <tissue evidence="2">Muscle</tissue>
    </source>
</reference>
<evidence type="ECO:0000256" key="1">
    <source>
        <dbReference type="SAM" id="MobiDB-lite"/>
    </source>
</evidence>
<evidence type="ECO:0000313" key="2">
    <source>
        <dbReference type="EMBL" id="MPC62188.1"/>
    </source>
</evidence>